<keyword evidence="2" id="KW-1185">Reference proteome</keyword>
<evidence type="ECO:0000313" key="1">
    <source>
        <dbReference type="EMBL" id="MBE8721501.1"/>
    </source>
</evidence>
<accession>A0ABR9T819</accession>
<dbReference type="Gene3D" id="3.40.50.2000">
    <property type="entry name" value="Glycogen Phosphorylase B"/>
    <property type="match status" value="1"/>
</dbReference>
<keyword evidence="1" id="KW-0808">Transferase</keyword>
<organism evidence="1 2">
    <name type="scientific">Sphingobacterium pedocola</name>
    <dbReference type="NCBI Taxonomy" id="2082722"/>
    <lineage>
        <taxon>Bacteria</taxon>
        <taxon>Pseudomonadati</taxon>
        <taxon>Bacteroidota</taxon>
        <taxon>Sphingobacteriia</taxon>
        <taxon>Sphingobacteriales</taxon>
        <taxon>Sphingobacteriaceae</taxon>
        <taxon>Sphingobacterium</taxon>
    </lineage>
</organism>
<name>A0ABR9T819_9SPHI</name>
<dbReference type="Pfam" id="PF13528">
    <property type="entry name" value="Glyco_trans_1_3"/>
    <property type="match status" value="1"/>
</dbReference>
<evidence type="ECO:0000313" key="2">
    <source>
        <dbReference type="Proteomes" id="UP000618319"/>
    </source>
</evidence>
<dbReference type="Proteomes" id="UP000618319">
    <property type="component" value="Unassembled WGS sequence"/>
</dbReference>
<sequence length="363" mass="41493">MKILYAIQGTGNGHISRARDIIPLLQRRGEVDILISGTEADVELGCPVKYTLKGLSFVFGKKGGVDLVSTYQKAKIKRFYNELKSLSVLDYDLVISDFEPVSAWACRQQHKACYALSHQSAVLNKNAPYPEKFDPVGKWILKNYAPTTSQFGFHFMQYDKHIFTPLIRQEIRNATVTNEGHYTVYLPAYSDKKMLKVLGEIKSVKWQVFSKHTKQAYDHENIKIFPVCNSSFIKSMVSSAGVICGAGFETPAEALFLKKKLIVIPMKGQYEQQCNAAALQQMNVPILKKLSLAKVKEIKKWLETDEEIVVNFPDCTEQIIATLFADYLQTKDQKLDNKKTKIYSFKQIRNHLFKNTPLENYYY</sequence>
<protein>
    <submittedName>
        <fullName evidence="1">Glycosyl transferase</fullName>
    </submittedName>
</protein>
<reference evidence="1 2" key="1">
    <citation type="submission" date="2018-02" db="EMBL/GenBank/DDBJ databases">
        <title>Sphingobacterium KA21.</title>
        <authorList>
            <person name="Vasarhelyi B.M."/>
            <person name="Deshmukh S."/>
            <person name="Balint B."/>
            <person name="Kukolya J."/>
        </authorList>
    </citation>
    <scope>NUCLEOTIDE SEQUENCE [LARGE SCALE GENOMIC DNA]</scope>
    <source>
        <strain evidence="1 2">Ka21</strain>
    </source>
</reference>
<comment type="caution">
    <text evidence="1">The sequence shown here is derived from an EMBL/GenBank/DDBJ whole genome shotgun (WGS) entry which is preliminary data.</text>
</comment>
<dbReference type="EMBL" id="PSKQ01000021">
    <property type="protein sequence ID" value="MBE8721501.1"/>
    <property type="molecule type" value="Genomic_DNA"/>
</dbReference>
<dbReference type="RefSeq" id="WP_196939456.1">
    <property type="nucleotide sequence ID" value="NZ_MU158690.1"/>
</dbReference>
<dbReference type="GO" id="GO:0016740">
    <property type="term" value="F:transferase activity"/>
    <property type="evidence" value="ECO:0007669"/>
    <property type="project" value="UniProtKB-KW"/>
</dbReference>
<proteinExistence type="predicted"/>
<gene>
    <name evidence="1" type="ORF">C4F40_12285</name>
</gene>